<protein>
    <recommendedName>
        <fullName evidence="3">Fe-S oxidoreductase</fullName>
    </recommendedName>
</protein>
<dbReference type="PANTHER" id="PTHR35866">
    <property type="entry name" value="PUTATIVE-RELATED"/>
    <property type="match status" value="1"/>
</dbReference>
<reference evidence="1 2" key="1">
    <citation type="journal article" date="2010" name="Stand. Genomic Sci.">
        <title>Complete genome sequence of Vulcanisaeta distributa type strain (IC-017).</title>
        <authorList>
            <person name="Mavromatis K."/>
            <person name="Sikorski J."/>
            <person name="Pabst E."/>
            <person name="Teshima H."/>
            <person name="Lapidus A."/>
            <person name="Lucas S."/>
            <person name="Nolan M."/>
            <person name="Glavina Del Rio T."/>
            <person name="Cheng J.F."/>
            <person name="Bruce D."/>
            <person name="Goodwin L."/>
            <person name="Pitluck S."/>
            <person name="Liolios K."/>
            <person name="Ivanova N."/>
            <person name="Mikhailova N."/>
            <person name="Pati A."/>
            <person name="Chen A."/>
            <person name="Palaniappan K."/>
            <person name="Land M."/>
            <person name="Hauser L."/>
            <person name="Chang Y.J."/>
            <person name="Jeffries C.D."/>
            <person name="Rohde M."/>
            <person name="Spring S."/>
            <person name="Goker M."/>
            <person name="Wirth R."/>
            <person name="Woyke T."/>
            <person name="Bristow J."/>
            <person name="Eisen J.A."/>
            <person name="Markowitz V."/>
            <person name="Hugenholtz P."/>
            <person name="Klenk H.P."/>
            <person name="Kyrpides N.C."/>
        </authorList>
    </citation>
    <scope>NUCLEOTIDE SEQUENCE [LARGE SCALE GENOMIC DNA]</scope>
    <source>
        <strain evidence="2">DSM 14429 / JCM 11212 / NBRC 100878 / IC-017</strain>
    </source>
</reference>
<dbReference type="Pfam" id="PF03692">
    <property type="entry name" value="CxxCxxCC"/>
    <property type="match status" value="1"/>
</dbReference>
<keyword evidence="2" id="KW-1185">Reference proteome</keyword>
<dbReference type="EMBL" id="CP002100">
    <property type="protein sequence ID" value="ADN51101.1"/>
    <property type="molecule type" value="Genomic_DNA"/>
</dbReference>
<gene>
    <name evidence="1" type="ordered locus">Vdis_1727</name>
</gene>
<dbReference type="HOGENOM" id="CLU_119366_0_0_2"/>
<dbReference type="STRING" id="572478.Vdis_1727"/>
<dbReference type="PANTHER" id="PTHR35866:SF2">
    <property type="entry name" value="YKGJ FAMILY CYSTEINE CLUSTER PROTEIN"/>
    <property type="match status" value="1"/>
</dbReference>
<dbReference type="InterPro" id="IPR005358">
    <property type="entry name" value="Puta_zinc/iron-chelating_dom"/>
</dbReference>
<evidence type="ECO:0000313" key="2">
    <source>
        <dbReference type="Proteomes" id="UP000006681"/>
    </source>
</evidence>
<evidence type="ECO:0000313" key="1">
    <source>
        <dbReference type="EMBL" id="ADN51101.1"/>
    </source>
</evidence>
<proteinExistence type="predicted"/>
<name>E1QUA7_VULDI</name>
<dbReference type="eggNOG" id="arCOG02584">
    <property type="taxonomic scope" value="Archaea"/>
</dbReference>
<sequence>MSLIQVGEMRLFQCLRCDECCYFDNEERGPILFEDELVRLRTLAKSRGFDIKYRELTINGVKVYRWLVRGYCPFYDRENRVCTIHPMKPLACKMYPLLYNPNTGEVLISRECKWVDDALSSGEDLGLENFPGETKALEEALSRLYKVRIRIHR</sequence>
<dbReference type="KEGG" id="vdi:Vdis_1727"/>
<organism evidence="1 2">
    <name type="scientific">Vulcanisaeta distributa (strain DSM 14429 / JCM 11212 / NBRC 100878 / IC-017)</name>
    <dbReference type="NCBI Taxonomy" id="572478"/>
    <lineage>
        <taxon>Archaea</taxon>
        <taxon>Thermoproteota</taxon>
        <taxon>Thermoprotei</taxon>
        <taxon>Thermoproteales</taxon>
        <taxon>Thermoproteaceae</taxon>
        <taxon>Vulcanisaeta</taxon>
    </lineage>
</organism>
<reference evidence="2" key="2">
    <citation type="journal article" date="2010" name="Stand. Genomic Sci.">
        <title>Complete genome sequence of Vulcanisaeta distributa type strain (IC-017T).</title>
        <authorList>
            <person name="Mavromatis K."/>
            <person name="Sikorski J."/>
            <person name="Pabst E."/>
            <person name="Teshima H."/>
            <person name="Lapidus A."/>
            <person name="Lucas S."/>
            <person name="Nolan M."/>
            <person name="Glavina Del Rio T."/>
            <person name="Cheng J."/>
            <person name="Bruce D."/>
            <person name="Goodwin L."/>
            <person name="Pitluck S."/>
            <person name="Liolios K."/>
            <person name="Ivanova N."/>
            <person name="Mikhailova N."/>
            <person name="Pati A."/>
            <person name="Chen A."/>
            <person name="Palaniappan K."/>
            <person name="Land M."/>
            <person name="Hauser L."/>
            <person name="Chang Y."/>
            <person name="Jeffries C."/>
            <person name="Rohde M."/>
            <person name="Spring S."/>
            <person name="Goker M."/>
            <person name="Wirth R."/>
            <person name="Woyke T."/>
            <person name="Bristow J."/>
            <person name="Eisen J."/>
            <person name="Markowitz V."/>
            <person name="Hugenholtz P."/>
            <person name="Klenk H."/>
            <person name="Kyrpides N."/>
        </authorList>
    </citation>
    <scope>NUCLEOTIDE SEQUENCE [LARGE SCALE GENOMIC DNA]</scope>
    <source>
        <strain evidence="2">DSM 14429 / JCM 11212 / NBRC 100878 / IC-017</strain>
    </source>
</reference>
<dbReference type="Proteomes" id="UP000006681">
    <property type="component" value="Chromosome"/>
</dbReference>
<evidence type="ECO:0008006" key="3">
    <source>
        <dbReference type="Google" id="ProtNLM"/>
    </source>
</evidence>
<accession>E1QUA7</accession>
<dbReference type="AlphaFoldDB" id="E1QUA7"/>